<dbReference type="AlphaFoldDB" id="A0A7W7ZHN3"/>
<dbReference type="Proteomes" id="UP000540989">
    <property type="component" value="Unassembled WGS sequence"/>
</dbReference>
<protein>
    <submittedName>
        <fullName evidence="1">Uncharacterized protein</fullName>
    </submittedName>
</protein>
<dbReference type="EMBL" id="JACHIP010000009">
    <property type="protein sequence ID" value="MBB5060027.1"/>
    <property type="molecule type" value="Genomic_DNA"/>
</dbReference>
<sequence>MSAPQDYWQLMKRPTLSGASLAHLANLRQLSTATHVVKLRPQPSRNALQWRSSNLPDISPTLLYRLCKKGDGAFETKIGSRVFIAPNTAAARLKRH</sequence>
<proteinExistence type="predicted"/>
<accession>A0A7W7ZHN3</accession>
<organism evidence="1 2">
    <name type="scientific">Granulicella aggregans</name>
    <dbReference type="NCBI Taxonomy" id="474949"/>
    <lineage>
        <taxon>Bacteria</taxon>
        <taxon>Pseudomonadati</taxon>
        <taxon>Acidobacteriota</taxon>
        <taxon>Terriglobia</taxon>
        <taxon>Terriglobales</taxon>
        <taxon>Acidobacteriaceae</taxon>
        <taxon>Granulicella</taxon>
    </lineage>
</organism>
<gene>
    <name evidence="1" type="ORF">HDF16_004763</name>
</gene>
<comment type="caution">
    <text evidence="1">The sequence shown here is derived from an EMBL/GenBank/DDBJ whole genome shotgun (WGS) entry which is preliminary data.</text>
</comment>
<evidence type="ECO:0000313" key="2">
    <source>
        <dbReference type="Proteomes" id="UP000540989"/>
    </source>
</evidence>
<evidence type="ECO:0000313" key="1">
    <source>
        <dbReference type="EMBL" id="MBB5060027.1"/>
    </source>
</evidence>
<reference evidence="1 2" key="1">
    <citation type="submission" date="2020-08" db="EMBL/GenBank/DDBJ databases">
        <title>Genomic Encyclopedia of Type Strains, Phase IV (KMG-V): Genome sequencing to study the core and pangenomes of soil and plant-associated prokaryotes.</title>
        <authorList>
            <person name="Whitman W."/>
        </authorList>
    </citation>
    <scope>NUCLEOTIDE SEQUENCE [LARGE SCALE GENOMIC DNA]</scope>
    <source>
        <strain evidence="1 2">M8UP14</strain>
    </source>
</reference>
<name>A0A7W7ZHN3_9BACT</name>
<keyword evidence="2" id="KW-1185">Reference proteome</keyword>